<dbReference type="Proteomes" id="UP000293291">
    <property type="component" value="Unassembled WGS sequence"/>
</dbReference>
<gene>
    <name evidence="2" type="ORF">EUA07_05815</name>
</gene>
<reference evidence="2 3" key="1">
    <citation type="submission" date="2019-01" db="EMBL/GenBank/DDBJ databases">
        <title>Novel species of Nocardioides.</title>
        <authorList>
            <person name="Liu Q."/>
            <person name="Xin Y.-H."/>
        </authorList>
    </citation>
    <scope>NUCLEOTIDE SEQUENCE [LARGE SCALE GENOMIC DNA]</scope>
    <source>
        <strain evidence="2 3">CGMCC 4.6875</strain>
    </source>
</reference>
<sequence length="859" mass="93884">MSEADEGSPRHGQAIEVHDQTVEVVERAEGYRELRCRPATWSYPGRRPIAELLTEYYSQRMDVDPYGTQSGGIWSGSDAALRLQRLPADDLALREITALASRRSTGLNAPSPWVSSRELETLAKEWEGEARDIHFSQRPPVESRDNDLWTQYGMTETPGLEVITGYAMGPSRVRPSAQARADGGLGSWQPWSVVATWKRWPRRQQAYASVPGTGTDGHLRIFVSHRWESLDHPDPDGAQLLALNVGLTLSLAAAVLAGGDEFTTRSRLPELFRAHLRRAHHLGLLGDAALRRWASQVREVAQGATNEESFDRDATALDVAPVDRLLRDVRERVLIWYDYVSMFQAPRTEDEEVAFRAEILQLNAIQSRAATVVIAGDVQYVERAWCFLELCGGLRGAMAELTPSWGTSLDVGTRHTRWTALSDQLIGALNVLGVEAIQHSGLEATHPTDLPVVARLISELPLTGKVETDDSDLVGGVIPIPRRGGGWVLDVPPDLDEGAVQVAELAAAGFTTVPHHEELCRARASFPTVDSLVDPVGIWVYTTQRTLSLVWALRAQDFWSSLQGVLDLTELGVASAHHGQGLHPQVACMWADARGLAEDGLGWTRIVPSTASVLVVVTQADLPPICRIYERVVGSHLAAGATVITYTPDSGAVTLHRPALDGPRAGQRQRARRTPPQPTPVEADVLALPRVRRSDAYPRQLLLRQRLSTEDLEVCAALRLDPARGTPLPGMVTAAVAASGVGTAGTAIPASDMLAYRDQRVRVEARARSVAGTWEQWFEPRLQASAWSEGMATTQLDVIEQLVDAVAAGFDNPFRRRRLLDVLVTEHEGYALPPWIVGEAAQLIEGIGDLETQAGDAPQ</sequence>
<dbReference type="RefSeq" id="WP_129454055.1">
    <property type="nucleotide sequence ID" value="NZ_JACXYX010000008.1"/>
</dbReference>
<feature type="region of interest" description="Disordered" evidence="1">
    <location>
        <begin position="657"/>
        <end position="680"/>
    </location>
</feature>
<evidence type="ECO:0000256" key="1">
    <source>
        <dbReference type="SAM" id="MobiDB-lite"/>
    </source>
</evidence>
<dbReference type="OrthoDB" id="4577788at2"/>
<organism evidence="2 3">
    <name type="scientific">Nocardioides ganghwensis</name>
    <dbReference type="NCBI Taxonomy" id="252230"/>
    <lineage>
        <taxon>Bacteria</taxon>
        <taxon>Bacillati</taxon>
        <taxon>Actinomycetota</taxon>
        <taxon>Actinomycetes</taxon>
        <taxon>Propionibacteriales</taxon>
        <taxon>Nocardioidaceae</taxon>
        <taxon>Nocardioides</taxon>
    </lineage>
</organism>
<dbReference type="EMBL" id="SDWU01000005">
    <property type="protein sequence ID" value="RYC03500.1"/>
    <property type="molecule type" value="Genomic_DNA"/>
</dbReference>
<proteinExistence type="predicted"/>
<dbReference type="AlphaFoldDB" id="A0A4Q2SHP8"/>
<evidence type="ECO:0000313" key="3">
    <source>
        <dbReference type="Proteomes" id="UP000293291"/>
    </source>
</evidence>
<name>A0A4Q2SHP8_9ACTN</name>
<keyword evidence="3" id="KW-1185">Reference proteome</keyword>
<evidence type="ECO:0000313" key="2">
    <source>
        <dbReference type="EMBL" id="RYC03500.1"/>
    </source>
</evidence>
<accession>A0A4Q2SHP8</accession>
<protein>
    <submittedName>
        <fullName evidence="2">Uncharacterized protein</fullName>
    </submittedName>
</protein>
<comment type="caution">
    <text evidence="2">The sequence shown here is derived from an EMBL/GenBank/DDBJ whole genome shotgun (WGS) entry which is preliminary data.</text>
</comment>